<proteinExistence type="predicted"/>
<organism evidence="1 2">
    <name type="scientific">Ignelater luminosus</name>
    <name type="common">Cucubano</name>
    <name type="synonym">Pyrophorus luminosus</name>
    <dbReference type="NCBI Taxonomy" id="2038154"/>
    <lineage>
        <taxon>Eukaryota</taxon>
        <taxon>Metazoa</taxon>
        <taxon>Ecdysozoa</taxon>
        <taxon>Arthropoda</taxon>
        <taxon>Hexapoda</taxon>
        <taxon>Insecta</taxon>
        <taxon>Pterygota</taxon>
        <taxon>Neoptera</taxon>
        <taxon>Endopterygota</taxon>
        <taxon>Coleoptera</taxon>
        <taxon>Polyphaga</taxon>
        <taxon>Elateriformia</taxon>
        <taxon>Elateroidea</taxon>
        <taxon>Elateridae</taxon>
        <taxon>Agrypninae</taxon>
        <taxon>Pyrophorini</taxon>
        <taxon>Ignelater</taxon>
    </lineage>
</organism>
<gene>
    <name evidence="1" type="ORF">ILUMI_12396</name>
</gene>
<name>A0A8K0CZN2_IGNLU</name>
<evidence type="ECO:0000313" key="2">
    <source>
        <dbReference type="Proteomes" id="UP000801492"/>
    </source>
</evidence>
<dbReference type="Proteomes" id="UP000801492">
    <property type="component" value="Unassembled WGS sequence"/>
</dbReference>
<comment type="caution">
    <text evidence="1">The sequence shown here is derived from an EMBL/GenBank/DDBJ whole genome shotgun (WGS) entry which is preliminary data.</text>
</comment>
<keyword evidence="2" id="KW-1185">Reference proteome</keyword>
<reference evidence="1" key="1">
    <citation type="submission" date="2019-08" db="EMBL/GenBank/DDBJ databases">
        <title>The genome of the North American firefly Photinus pyralis.</title>
        <authorList>
            <consortium name="Photinus pyralis genome working group"/>
            <person name="Fallon T.R."/>
            <person name="Sander Lower S.E."/>
            <person name="Weng J.-K."/>
        </authorList>
    </citation>
    <scope>NUCLEOTIDE SEQUENCE</scope>
    <source>
        <strain evidence="1">TRF0915ILg1</strain>
        <tissue evidence="1">Whole body</tissue>
    </source>
</reference>
<dbReference type="EMBL" id="VTPC01007667">
    <property type="protein sequence ID" value="KAF2893778.1"/>
    <property type="molecule type" value="Genomic_DNA"/>
</dbReference>
<sequence length="60" mass="6953">MSTSTKSSMDKQTVLLRKKYNLIVVGTKKSLILKRKSDFDPVVKTMPTKKYNHILRKSQL</sequence>
<dbReference type="OrthoDB" id="6818577at2759"/>
<evidence type="ECO:0000313" key="1">
    <source>
        <dbReference type="EMBL" id="KAF2893778.1"/>
    </source>
</evidence>
<dbReference type="AlphaFoldDB" id="A0A8K0CZN2"/>
<protein>
    <submittedName>
        <fullName evidence="1">Uncharacterized protein</fullName>
    </submittedName>
</protein>
<feature type="non-terminal residue" evidence="1">
    <location>
        <position position="60"/>
    </location>
</feature>
<accession>A0A8K0CZN2</accession>